<dbReference type="EnsemblMetazoa" id="GPPI033740-RA">
    <property type="protein sequence ID" value="GPPI033740-PA"/>
    <property type="gene ID" value="GPPI033740"/>
</dbReference>
<dbReference type="Proteomes" id="UP000092460">
    <property type="component" value="Unassembled WGS sequence"/>
</dbReference>
<name>A0A1B0BLD2_9MUSC</name>
<evidence type="ECO:0000313" key="3">
    <source>
        <dbReference type="Proteomes" id="UP000092460"/>
    </source>
</evidence>
<protein>
    <recommendedName>
        <fullName evidence="1">Cdc23 domain-containing protein</fullName>
    </recommendedName>
</protein>
<dbReference type="InterPro" id="IPR011990">
    <property type="entry name" value="TPR-like_helical_dom_sf"/>
</dbReference>
<dbReference type="EMBL" id="JXJN01016291">
    <property type="status" value="NOT_ANNOTATED_CDS"/>
    <property type="molecule type" value="Genomic_DNA"/>
</dbReference>
<feature type="domain" description="Cdc23" evidence="1">
    <location>
        <begin position="12"/>
        <end position="127"/>
    </location>
</feature>
<reference evidence="2" key="2">
    <citation type="submission" date="2020-05" db="UniProtKB">
        <authorList>
            <consortium name="EnsemblMetazoa"/>
        </authorList>
    </citation>
    <scope>IDENTIFICATION</scope>
    <source>
        <strain evidence="2">IAEA</strain>
    </source>
</reference>
<keyword evidence="3" id="KW-1185">Reference proteome</keyword>
<dbReference type="Gene3D" id="1.25.40.10">
    <property type="entry name" value="Tetratricopeptide repeat domain"/>
    <property type="match status" value="1"/>
</dbReference>
<dbReference type="Pfam" id="PF04049">
    <property type="entry name" value="ANAPC8"/>
    <property type="match status" value="1"/>
</dbReference>
<accession>A0A1B0BLD2</accession>
<organism evidence="2 3">
    <name type="scientific">Glossina palpalis gambiensis</name>
    <dbReference type="NCBI Taxonomy" id="67801"/>
    <lineage>
        <taxon>Eukaryota</taxon>
        <taxon>Metazoa</taxon>
        <taxon>Ecdysozoa</taxon>
        <taxon>Arthropoda</taxon>
        <taxon>Hexapoda</taxon>
        <taxon>Insecta</taxon>
        <taxon>Pterygota</taxon>
        <taxon>Neoptera</taxon>
        <taxon>Endopterygota</taxon>
        <taxon>Diptera</taxon>
        <taxon>Brachycera</taxon>
        <taxon>Muscomorpha</taxon>
        <taxon>Hippoboscoidea</taxon>
        <taxon>Glossinidae</taxon>
        <taxon>Glossina</taxon>
    </lineage>
</organism>
<evidence type="ECO:0000259" key="1">
    <source>
        <dbReference type="Pfam" id="PF04049"/>
    </source>
</evidence>
<dbReference type="STRING" id="67801.A0A1B0BLD2"/>
<sequence>MEDDFFNVPDAKRELRQGIVECQKRGVVYSVKWLAEICHGLAGVDIDGEDERDNFDIRLESKAPKEYDNYFLGKSNFDVREYYRAAHLGRNVSSPVFRFLHLYATFMAAEKRRLDSATDQSNLNDSSHFKDLVLTSSPKNSGWACLKSKGVKEDVPWSALKG</sequence>
<dbReference type="InterPro" id="IPR007192">
    <property type="entry name" value="APC8"/>
</dbReference>
<dbReference type="VEuPathDB" id="VectorBase:GPPI033740"/>
<dbReference type="GO" id="GO:0005680">
    <property type="term" value="C:anaphase-promoting complex"/>
    <property type="evidence" value="ECO:0007669"/>
    <property type="project" value="InterPro"/>
</dbReference>
<proteinExistence type="predicted"/>
<evidence type="ECO:0000313" key="2">
    <source>
        <dbReference type="EnsemblMetazoa" id="GPPI033740-PA"/>
    </source>
</evidence>
<dbReference type="AlphaFoldDB" id="A0A1B0BLD2"/>
<reference evidence="3" key="1">
    <citation type="submission" date="2015-01" db="EMBL/GenBank/DDBJ databases">
        <authorList>
            <person name="Aksoy S."/>
            <person name="Warren W."/>
            <person name="Wilson R.K."/>
        </authorList>
    </citation>
    <scope>NUCLEOTIDE SEQUENCE [LARGE SCALE GENOMIC DNA]</scope>
    <source>
        <strain evidence="3">IAEA</strain>
    </source>
</reference>